<organism evidence="2 3">
    <name type="scientific">Streptomyces hebeiensis</name>
    <dbReference type="NCBI Taxonomy" id="229486"/>
    <lineage>
        <taxon>Bacteria</taxon>
        <taxon>Bacillati</taxon>
        <taxon>Actinomycetota</taxon>
        <taxon>Actinomycetes</taxon>
        <taxon>Kitasatosporales</taxon>
        <taxon>Streptomycetaceae</taxon>
        <taxon>Streptomyces</taxon>
    </lineage>
</organism>
<dbReference type="EMBL" id="BAAAKV010000008">
    <property type="protein sequence ID" value="GAA1158246.1"/>
    <property type="molecule type" value="Genomic_DNA"/>
</dbReference>
<proteinExistence type="predicted"/>
<sequence length="83" mass="9323">MAIKRDMRWTWDMGCSPAFSRLMPWRLAGARRQAEISNHPDPVAPAPSHSPRRSGSGAPITAYGRGALGKWTWRARSTYPSER</sequence>
<evidence type="ECO:0000313" key="2">
    <source>
        <dbReference type="EMBL" id="GAA1158246.1"/>
    </source>
</evidence>
<keyword evidence="3" id="KW-1185">Reference proteome</keyword>
<feature type="region of interest" description="Disordered" evidence="1">
    <location>
        <begin position="33"/>
        <end position="63"/>
    </location>
</feature>
<evidence type="ECO:0000256" key="1">
    <source>
        <dbReference type="SAM" id="MobiDB-lite"/>
    </source>
</evidence>
<comment type="caution">
    <text evidence="2">The sequence shown here is derived from an EMBL/GenBank/DDBJ whole genome shotgun (WGS) entry which is preliminary data.</text>
</comment>
<evidence type="ECO:0000313" key="3">
    <source>
        <dbReference type="Proteomes" id="UP001501371"/>
    </source>
</evidence>
<protein>
    <submittedName>
        <fullName evidence="2">Uncharacterized protein</fullName>
    </submittedName>
</protein>
<gene>
    <name evidence="2" type="ORF">GCM10009654_12920</name>
</gene>
<name>A0ABN1ULW6_9ACTN</name>
<dbReference type="Proteomes" id="UP001501371">
    <property type="component" value="Unassembled WGS sequence"/>
</dbReference>
<reference evidence="2 3" key="1">
    <citation type="journal article" date="2019" name="Int. J. Syst. Evol. Microbiol.">
        <title>The Global Catalogue of Microorganisms (GCM) 10K type strain sequencing project: providing services to taxonomists for standard genome sequencing and annotation.</title>
        <authorList>
            <consortium name="The Broad Institute Genomics Platform"/>
            <consortium name="The Broad Institute Genome Sequencing Center for Infectious Disease"/>
            <person name="Wu L."/>
            <person name="Ma J."/>
        </authorList>
    </citation>
    <scope>NUCLEOTIDE SEQUENCE [LARGE SCALE GENOMIC DNA]</scope>
    <source>
        <strain evidence="2 3">JCM 12696</strain>
    </source>
</reference>
<accession>A0ABN1ULW6</accession>